<protein>
    <submittedName>
        <fullName evidence="1">Uncharacterized protein</fullName>
    </submittedName>
</protein>
<gene>
    <name evidence="1" type="ORF">GOODEAATRI_015769</name>
</gene>
<proteinExistence type="predicted"/>
<dbReference type="EMBL" id="JAHRIO010011180">
    <property type="protein sequence ID" value="MEQ2162034.1"/>
    <property type="molecule type" value="Genomic_DNA"/>
</dbReference>
<organism evidence="1 2">
    <name type="scientific">Goodea atripinnis</name>
    <dbReference type="NCBI Taxonomy" id="208336"/>
    <lineage>
        <taxon>Eukaryota</taxon>
        <taxon>Metazoa</taxon>
        <taxon>Chordata</taxon>
        <taxon>Craniata</taxon>
        <taxon>Vertebrata</taxon>
        <taxon>Euteleostomi</taxon>
        <taxon>Actinopterygii</taxon>
        <taxon>Neopterygii</taxon>
        <taxon>Teleostei</taxon>
        <taxon>Neoteleostei</taxon>
        <taxon>Acanthomorphata</taxon>
        <taxon>Ovalentaria</taxon>
        <taxon>Atherinomorphae</taxon>
        <taxon>Cyprinodontiformes</taxon>
        <taxon>Goodeidae</taxon>
        <taxon>Goodea</taxon>
    </lineage>
</organism>
<reference evidence="1 2" key="1">
    <citation type="submission" date="2021-06" db="EMBL/GenBank/DDBJ databases">
        <authorList>
            <person name="Palmer J.M."/>
        </authorList>
    </citation>
    <scope>NUCLEOTIDE SEQUENCE [LARGE SCALE GENOMIC DNA]</scope>
    <source>
        <strain evidence="1 2">GA_2019</strain>
        <tissue evidence="1">Muscle</tissue>
    </source>
</reference>
<evidence type="ECO:0000313" key="1">
    <source>
        <dbReference type="EMBL" id="MEQ2162034.1"/>
    </source>
</evidence>
<sequence>MGGLDGDAVGGSVVLQKDDRGFESGLGCFCIEFACSCSFWFAFASPLMDNSTGPEQKQYLHFPRSRSITTMKAERLEIPRDSSLQRGTGAVRCLPVCMLILFYTEETNGNSEWKLREHMLESQ</sequence>
<evidence type="ECO:0000313" key="2">
    <source>
        <dbReference type="Proteomes" id="UP001476798"/>
    </source>
</evidence>
<name>A0ABV0MSD8_9TELE</name>
<dbReference type="Proteomes" id="UP001476798">
    <property type="component" value="Unassembled WGS sequence"/>
</dbReference>
<keyword evidence="2" id="KW-1185">Reference proteome</keyword>
<comment type="caution">
    <text evidence="1">The sequence shown here is derived from an EMBL/GenBank/DDBJ whole genome shotgun (WGS) entry which is preliminary data.</text>
</comment>
<accession>A0ABV0MSD8</accession>